<dbReference type="AlphaFoldDB" id="A0A455WER1"/>
<dbReference type="SUPFAM" id="SSF47413">
    <property type="entry name" value="lambda repressor-like DNA-binding domains"/>
    <property type="match status" value="1"/>
</dbReference>
<dbReference type="Pfam" id="PF01381">
    <property type="entry name" value="HTH_3"/>
    <property type="match status" value="1"/>
</dbReference>
<reference evidence="2" key="1">
    <citation type="submission" date="2019-03" db="EMBL/GenBank/DDBJ databases">
        <title>Whole genome analysis of nitrate-reducing bacteria Marinobacter hydrocarbonoclasticus YB03.</title>
        <authorList>
            <person name="Azam A.H."/>
            <person name="Yuk S.R."/>
            <person name="Kamarisima K."/>
            <person name="Miyanaga K."/>
            <person name="Tanji Y."/>
        </authorList>
    </citation>
    <scope>NUCLEOTIDE SEQUENCE</scope>
    <source>
        <strain evidence="2">YB03</strain>
    </source>
</reference>
<organism evidence="2">
    <name type="scientific">Marinobacter nauticus</name>
    <name type="common">Marinobacter hydrocarbonoclasticus</name>
    <name type="synonym">Marinobacter aquaeolei</name>
    <dbReference type="NCBI Taxonomy" id="2743"/>
    <lineage>
        <taxon>Bacteria</taxon>
        <taxon>Pseudomonadati</taxon>
        <taxon>Pseudomonadota</taxon>
        <taxon>Gammaproteobacteria</taxon>
        <taxon>Pseudomonadales</taxon>
        <taxon>Marinobacteraceae</taxon>
        <taxon>Marinobacter</taxon>
    </lineage>
</organism>
<name>A0A455WER1_MARNT</name>
<evidence type="ECO:0000259" key="1">
    <source>
        <dbReference type="PROSITE" id="PS50943"/>
    </source>
</evidence>
<protein>
    <recommendedName>
        <fullName evidence="1">HTH cro/C1-type domain-containing protein</fullName>
    </recommendedName>
</protein>
<feature type="domain" description="HTH cro/C1-type" evidence="1">
    <location>
        <begin position="16"/>
        <end position="61"/>
    </location>
</feature>
<dbReference type="SMART" id="SM00530">
    <property type="entry name" value="HTH_XRE"/>
    <property type="match status" value="1"/>
</dbReference>
<evidence type="ECO:0000313" key="2">
    <source>
        <dbReference type="EMBL" id="BBJ05175.1"/>
    </source>
</evidence>
<gene>
    <name evidence="2" type="ORF">YBY_30240</name>
</gene>
<dbReference type="InterPro" id="IPR001387">
    <property type="entry name" value="Cro/C1-type_HTH"/>
</dbReference>
<sequence length="166" mass="18652">MLNSIGSRLAHIRGAMTQAEFSKALGIGRTTLIRYESDDRQPDASTLIALYTRFAIDPLWLLMGEKAYAIACEGRLPGSQNPLGKPVNGLAALCLEVAFQEQYCSEAFRAGFRAREFELMGQAKKDPKLSECKYPPDTPEHNAWQAGYLSGNRMKPYWPDWQKFTD</sequence>
<proteinExistence type="predicted"/>
<dbReference type="InterPro" id="IPR010982">
    <property type="entry name" value="Lambda_DNA-bd_dom_sf"/>
</dbReference>
<dbReference type="CDD" id="cd00093">
    <property type="entry name" value="HTH_XRE"/>
    <property type="match status" value="1"/>
</dbReference>
<dbReference type="EMBL" id="AP019537">
    <property type="protein sequence ID" value="BBJ05175.1"/>
    <property type="molecule type" value="Genomic_DNA"/>
</dbReference>
<dbReference type="PROSITE" id="PS50943">
    <property type="entry name" value="HTH_CROC1"/>
    <property type="match status" value="1"/>
</dbReference>
<accession>A0A455WER1</accession>
<dbReference type="Gene3D" id="1.10.260.40">
    <property type="entry name" value="lambda repressor-like DNA-binding domains"/>
    <property type="match status" value="1"/>
</dbReference>
<dbReference type="GO" id="GO:0003677">
    <property type="term" value="F:DNA binding"/>
    <property type="evidence" value="ECO:0007669"/>
    <property type="project" value="InterPro"/>
</dbReference>